<evidence type="ECO:0000256" key="2">
    <source>
        <dbReference type="ARBA" id="ARBA00004123"/>
    </source>
</evidence>
<dbReference type="AlphaFoldDB" id="A0AAQ3QBL8"/>
<dbReference type="Pfam" id="PF04770">
    <property type="entry name" value="ZF-HD_dimer"/>
    <property type="match status" value="1"/>
</dbReference>
<evidence type="ECO:0000256" key="10">
    <source>
        <dbReference type="ARBA" id="ARBA00023163"/>
    </source>
</evidence>
<evidence type="ECO:0000256" key="3">
    <source>
        <dbReference type="ARBA" id="ARBA00011416"/>
    </source>
</evidence>
<organism evidence="14 15">
    <name type="scientific">Canna indica</name>
    <name type="common">Indian-shot</name>
    <dbReference type="NCBI Taxonomy" id="4628"/>
    <lineage>
        <taxon>Eukaryota</taxon>
        <taxon>Viridiplantae</taxon>
        <taxon>Streptophyta</taxon>
        <taxon>Embryophyta</taxon>
        <taxon>Tracheophyta</taxon>
        <taxon>Spermatophyta</taxon>
        <taxon>Magnoliopsida</taxon>
        <taxon>Liliopsida</taxon>
        <taxon>Zingiberales</taxon>
        <taxon>Cannaceae</taxon>
        <taxon>Canna</taxon>
    </lineage>
</organism>
<protein>
    <submittedName>
        <fullName evidence="14">Zinc finger-homeodomain protein 1</fullName>
    </submittedName>
</protein>
<dbReference type="PANTHER" id="PTHR31948:SF16">
    <property type="entry name" value="ZINC-FINGER HOMEODOMAIN PROTEIN 11"/>
    <property type="match status" value="1"/>
</dbReference>
<dbReference type="InterPro" id="IPR006455">
    <property type="entry name" value="Homeodomain_ZF_HD"/>
</dbReference>
<name>A0AAQ3QBL8_9LILI</name>
<keyword evidence="5" id="KW-0863">Zinc-finger</keyword>
<dbReference type="NCBIfam" id="TIGR01565">
    <property type="entry name" value="homeo_ZF_HD"/>
    <property type="match status" value="1"/>
</dbReference>
<dbReference type="InterPro" id="IPR006456">
    <property type="entry name" value="ZF_HD_homeobox_Cys/His_dimer"/>
</dbReference>
<evidence type="ECO:0000256" key="11">
    <source>
        <dbReference type="ARBA" id="ARBA00023242"/>
    </source>
</evidence>
<evidence type="ECO:0000256" key="5">
    <source>
        <dbReference type="ARBA" id="ARBA00022771"/>
    </source>
</evidence>
<dbReference type="GO" id="GO:0005634">
    <property type="term" value="C:nucleus"/>
    <property type="evidence" value="ECO:0007669"/>
    <property type="project" value="UniProtKB-SubCell"/>
</dbReference>
<evidence type="ECO:0000256" key="1">
    <source>
        <dbReference type="ARBA" id="ARBA00004049"/>
    </source>
</evidence>
<evidence type="ECO:0000256" key="4">
    <source>
        <dbReference type="ARBA" id="ARBA00022723"/>
    </source>
</evidence>
<dbReference type="GO" id="GO:0003700">
    <property type="term" value="F:DNA-binding transcription factor activity"/>
    <property type="evidence" value="ECO:0007669"/>
    <property type="project" value="TreeGrafter"/>
</dbReference>
<dbReference type="GO" id="GO:0008270">
    <property type="term" value="F:zinc ion binding"/>
    <property type="evidence" value="ECO:0007669"/>
    <property type="project" value="UniProtKB-KW"/>
</dbReference>
<dbReference type="NCBIfam" id="TIGR01566">
    <property type="entry name" value="ZF_HD_prot_N"/>
    <property type="match status" value="1"/>
</dbReference>
<comment type="subcellular location">
    <subcellularLocation>
        <location evidence="2">Nucleus</location>
    </subcellularLocation>
</comment>
<evidence type="ECO:0000256" key="12">
    <source>
        <dbReference type="SAM" id="MobiDB-lite"/>
    </source>
</evidence>
<keyword evidence="6" id="KW-0862">Zinc</keyword>
<keyword evidence="8" id="KW-0238">DNA-binding</keyword>
<dbReference type="Gene3D" id="1.10.10.60">
    <property type="entry name" value="Homeodomain-like"/>
    <property type="match status" value="1"/>
</dbReference>
<feature type="domain" description="ZF-HD dimerization-type" evidence="13">
    <location>
        <begin position="10"/>
        <end position="58"/>
    </location>
</feature>
<dbReference type="GO" id="GO:0050793">
    <property type="term" value="P:regulation of developmental process"/>
    <property type="evidence" value="ECO:0007669"/>
    <property type="project" value="TreeGrafter"/>
</dbReference>
<evidence type="ECO:0000313" key="15">
    <source>
        <dbReference type="Proteomes" id="UP001327560"/>
    </source>
</evidence>
<evidence type="ECO:0000256" key="8">
    <source>
        <dbReference type="ARBA" id="ARBA00023125"/>
    </source>
</evidence>
<keyword evidence="10" id="KW-0804">Transcription</keyword>
<keyword evidence="15" id="KW-1185">Reference proteome</keyword>
<keyword evidence="4" id="KW-0479">Metal-binding</keyword>
<feature type="region of interest" description="Disordered" evidence="12">
    <location>
        <begin position="79"/>
        <end position="101"/>
    </location>
</feature>
<dbReference type="InterPro" id="IPR009057">
    <property type="entry name" value="Homeodomain-like_sf"/>
</dbReference>
<dbReference type="EMBL" id="CP136892">
    <property type="protein sequence ID" value="WOL02610.1"/>
    <property type="molecule type" value="Genomic_DNA"/>
</dbReference>
<dbReference type="PANTHER" id="PTHR31948">
    <property type="entry name" value="ZINC-FINGER HOMEODOMAIN PROTEIN 2"/>
    <property type="match status" value="1"/>
</dbReference>
<dbReference type="PROSITE" id="PS51523">
    <property type="entry name" value="ZF_HD_DIMER"/>
    <property type="match status" value="1"/>
</dbReference>
<evidence type="ECO:0000256" key="7">
    <source>
        <dbReference type="ARBA" id="ARBA00023015"/>
    </source>
</evidence>
<reference evidence="14 15" key="1">
    <citation type="submission" date="2023-10" db="EMBL/GenBank/DDBJ databases">
        <title>Chromosome-scale genome assembly provides insights into flower coloration mechanisms of Canna indica.</title>
        <authorList>
            <person name="Li C."/>
        </authorList>
    </citation>
    <scope>NUCLEOTIDE SEQUENCE [LARGE SCALE GENOMIC DNA]</scope>
    <source>
        <tissue evidence="14">Flower</tissue>
    </source>
</reference>
<keyword evidence="7" id="KW-0805">Transcription regulation</keyword>
<dbReference type="SUPFAM" id="SSF46689">
    <property type="entry name" value="Homeodomain-like"/>
    <property type="match status" value="1"/>
</dbReference>
<dbReference type="GO" id="GO:0000976">
    <property type="term" value="F:transcription cis-regulatory region binding"/>
    <property type="evidence" value="ECO:0007669"/>
    <property type="project" value="TreeGrafter"/>
</dbReference>
<sequence length="158" mass="17357">MENESLREVYRECLRNHAARLGGFASDGCCEFTPEEDADLGNLQCGACGCHRNFHRKVYSTAAAGIGGGAGGARRLLLQAAPETPDSRRRPRTRFSEEQKARMSSFAERIGWRIPKGRGAEVDEFCGEIGVTRQVFKVWMHNHKSSSTAAPTEATVTP</sequence>
<evidence type="ECO:0000256" key="9">
    <source>
        <dbReference type="ARBA" id="ARBA00023155"/>
    </source>
</evidence>
<evidence type="ECO:0000256" key="6">
    <source>
        <dbReference type="ARBA" id="ARBA00022833"/>
    </source>
</evidence>
<evidence type="ECO:0000313" key="14">
    <source>
        <dbReference type="EMBL" id="WOL02610.1"/>
    </source>
</evidence>
<keyword evidence="9" id="KW-0371">Homeobox</keyword>
<gene>
    <name evidence="14" type="ORF">Cni_G11329</name>
</gene>
<dbReference type="Proteomes" id="UP001327560">
    <property type="component" value="Chromosome 3"/>
</dbReference>
<evidence type="ECO:0000259" key="13">
    <source>
        <dbReference type="PROSITE" id="PS51523"/>
    </source>
</evidence>
<comment type="subunit">
    <text evidence="3">Homo- and heterodimer with other ZFHD proteins.</text>
</comment>
<comment type="function">
    <text evidence="1">Putative transcription factor.</text>
</comment>
<keyword evidence="11" id="KW-0539">Nucleus</keyword>
<proteinExistence type="predicted"/>
<accession>A0AAQ3QBL8</accession>